<name>A0A6I6GU70_9PSED</name>
<protein>
    <submittedName>
        <fullName evidence="2">Helix-turn-helix domain-containing protein</fullName>
    </submittedName>
</protein>
<dbReference type="Proteomes" id="UP000426235">
    <property type="component" value="Chromosome"/>
</dbReference>
<sequence length="135" mass="14215">MNGIGARLREERERLGLTQRVFGDIGGVEPNAQGKYESGERTPKADYLAAVATRGVDALYVLSGTRTPVIQGSLSPEEERLLGAFRGLPAADQAAIAQLLGSLANALPRAYAKVSGRDSSVFGREAGNGEIAAMR</sequence>
<dbReference type="Pfam" id="PF13560">
    <property type="entry name" value="HTH_31"/>
    <property type="match status" value="1"/>
</dbReference>
<feature type="domain" description="HTH cro/C1-type" evidence="1">
    <location>
        <begin position="8"/>
        <end position="52"/>
    </location>
</feature>
<dbReference type="InterPro" id="IPR001387">
    <property type="entry name" value="Cro/C1-type_HTH"/>
</dbReference>
<gene>
    <name evidence="2" type="ORF">GPJ81_15855</name>
</gene>
<dbReference type="InterPro" id="IPR010982">
    <property type="entry name" value="Lambda_DNA-bd_dom_sf"/>
</dbReference>
<dbReference type="AlphaFoldDB" id="A0A6I6GU70"/>
<accession>A0A6I6GU70</accession>
<evidence type="ECO:0000259" key="1">
    <source>
        <dbReference type="PROSITE" id="PS50943"/>
    </source>
</evidence>
<dbReference type="CDD" id="cd00093">
    <property type="entry name" value="HTH_XRE"/>
    <property type="match status" value="1"/>
</dbReference>
<dbReference type="EMBL" id="CP046621">
    <property type="protein sequence ID" value="QGW78102.1"/>
    <property type="molecule type" value="Genomic_DNA"/>
</dbReference>
<dbReference type="Gene3D" id="1.10.260.40">
    <property type="entry name" value="lambda repressor-like DNA-binding domains"/>
    <property type="match status" value="1"/>
</dbReference>
<evidence type="ECO:0000313" key="3">
    <source>
        <dbReference type="Proteomes" id="UP000426235"/>
    </source>
</evidence>
<dbReference type="SMART" id="SM00530">
    <property type="entry name" value="HTH_XRE"/>
    <property type="match status" value="1"/>
</dbReference>
<dbReference type="PROSITE" id="PS50943">
    <property type="entry name" value="HTH_CROC1"/>
    <property type="match status" value="1"/>
</dbReference>
<organism evidence="2 3">
    <name type="scientific">Pseudomonas alkylphenolica</name>
    <dbReference type="NCBI Taxonomy" id="237609"/>
    <lineage>
        <taxon>Bacteria</taxon>
        <taxon>Pseudomonadati</taxon>
        <taxon>Pseudomonadota</taxon>
        <taxon>Gammaproteobacteria</taxon>
        <taxon>Pseudomonadales</taxon>
        <taxon>Pseudomonadaceae</taxon>
        <taxon>Pseudomonas</taxon>
    </lineage>
</organism>
<dbReference type="SUPFAM" id="SSF47413">
    <property type="entry name" value="lambda repressor-like DNA-binding domains"/>
    <property type="match status" value="1"/>
</dbReference>
<evidence type="ECO:0000313" key="2">
    <source>
        <dbReference type="EMBL" id="QGW78102.1"/>
    </source>
</evidence>
<keyword evidence="3" id="KW-1185">Reference proteome</keyword>
<reference evidence="2" key="1">
    <citation type="submission" date="2019-12" db="EMBL/GenBank/DDBJ databases">
        <title>Hybrid Genome Assemblies of two High G+C Isolates from Undergraduate Microbiology Courses.</title>
        <authorList>
            <person name="Ne Ville C.J."/>
            <person name="Enright D."/>
            <person name="Hernandez I."/>
            <person name="Dodsworth J."/>
            <person name="Orwin P.M."/>
        </authorList>
    </citation>
    <scope>NUCLEOTIDE SEQUENCE [LARGE SCALE GENOMIC DNA]</scope>
    <source>
        <strain evidence="2">Neo</strain>
    </source>
</reference>
<dbReference type="GO" id="GO:0003677">
    <property type="term" value="F:DNA binding"/>
    <property type="evidence" value="ECO:0007669"/>
    <property type="project" value="InterPro"/>
</dbReference>
<dbReference type="RefSeq" id="WP_157193033.1">
    <property type="nucleotide sequence ID" value="NZ_CP046621.1"/>
</dbReference>
<proteinExistence type="predicted"/>